<accession>A9DQY3</accession>
<dbReference type="InterPro" id="IPR042080">
    <property type="entry name" value="RNA_2'-PTrans_N"/>
</dbReference>
<dbReference type="EMBL" id="ABIB01000003">
    <property type="protein sequence ID" value="EDP96713.1"/>
    <property type="molecule type" value="Genomic_DNA"/>
</dbReference>
<dbReference type="PANTHER" id="PTHR12684:SF2">
    <property type="entry name" value="TRNA 2'-PHOSPHOTRANSFERASE 1"/>
    <property type="match status" value="1"/>
</dbReference>
<dbReference type="InterPro" id="IPR022928">
    <property type="entry name" value="RNA_2'-PTrans_KptA"/>
</dbReference>
<dbReference type="InterPro" id="IPR002745">
    <property type="entry name" value="Ptrans_KptA/Tpt1"/>
</dbReference>
<dbReference type="PANTHER" id="PTHR12684">
    <property type="entry name" value="PUTATIVE PHOSPHOTRANSFERASE"/>
    <property type="match status" value="1"/>
</dbReference>
<evidence type="ECO:0000313" key="7">
    <source>
        <dbReference type="Proteomes" id="UP000002945"/>
    </source>
</evidence>
<reference evidence="6 7" key="1">
    <citation type="journal article" date="2011" name="J. Bacteriol.">
        <title>Genome sequence of the algicidal bacterium Kordia algicida OT-1.</title>
        <authorList>
            <person name="Lee H.S."/>
            <person name="Kang S.G."/>
            <person name="Kwon K.K."/>
            <person name="Lee J.H."/>
            <person name="Kim S.J."/>
        </authorList>
    </citation>
    <scope>NUCLEOTIDE SEQUENCE [LARGE SCALE GENOMIC DNA]</scope>
    <source>
        <strain evidence="6 7">OT-1</strain>
    </source>
</reference>
<dbReference type="AlphaFoldDB" id="A9DQY3"/>
<keyword evidence="7" id="KW-1185">Reference proteome</keyword>
<dbReference type="STRING" id="391587.KAOT1_16158"/>
<evidence type="ECO:0000256" key="5">
    <source>
        <dbReference type="HAMAP-Rule" id="MF_00299"/>
    </source>
</evidence>
<dbReference type="GO" id="GO:0006388">
    <property type="term" value="P:tRNA splicing, via endonucleolytic cleavage and ligation"/>
    <property type="evidence" value="ECO:0007669"/>
    <property type="project" value="UniProtKB-UniRule"/>
</dbReference>
<dbReference type="HAMAP" id="MF_00299">
    <property type="entry name" value="KptA"/>
    <property type="match status" value="1"/>
</dbReference>
<dbReference type="RefSeq" id="WP_007095767.1">
    <property type="nucleotide sequence ID" value="NZ_CP142125.1"/>
</dbReference>
<evidence type="ECO:0000256" key="2">
    <source>
        <dbReference type="ARBA" id="ARBA00022679"/>
    </source>
</evidence>
<keyword evidence="2 5" id="KW-0808">Transferase</keyword>
<dbReference type="OrthoDB" id="4537997at2"/>
<dbReference type="eggNOG" id="COG1859">
    <property type="taxonomic scope" value="Bacteria"/>
</dbReference>
<dbReference type="HOGENOM" id="CLU_052998_4_0_10"/>
<organism evidence="6 7">
    <name type="scientific">Kordia algicida OT-1</name>
    <dbReference type="NCBI Taxonomy" id="391587"/>
    <lineage>
        <taxon>Bacteria</taxon>
        <taxon>Pseudomonadati</taxon>
        <taxon>Bacteroidota</taxon>
        <taxon>Flavobacteriia</taxon>
        <taxon>Flavobacteriales</taxon>
        <taxon>Flavobacteriaceae</taxon>
        <taxon>Kordia</taxon>
    </lineage>
</organism>
<dbReference type="GO" id="GO:0000215">
    <property type="term" value="F:tRNA 2'-phosphotransferase activity"/>
    <property type="evidence" value="ECO:0007669"/>
    <property type="project" value="TreeGrafter"/>
</dbReference>
<dbReference type="GO" id="GO:0003950">
    <property type="term" value="F:NAD+ poly-ADP-ribosyltransferase activity"/>
    <property type="evidence" value="ECO:0007669"/>
    <property type="project" value="InterPro"/>
</dbReference>
<evidence type="ECO:0000256" key="1">
    <source>
        <dbReference type="ARBA" id="ARBA00009836"/>
    </source>
</evidence>
<dbReference type="Gene3D" id="1.10.10.970">
    <property type="entry name" value="RNA 2'-phosphotransferase, Tpt1/KptA family, N-terminal domain"/>
    <property type="match status" value="1"/>
</dbReference>
<dbReference type="InterPro" id="IPR042081">
    <property type="entry name" value="RNA_2'-PTrans_C"/>
</dbReference>
<comment type="similarity">
    <text evidence="1 5">Belongs to the KptA/TPT1 family.</text>
</comment>
<comment type="caution">
    <text evidence="6">The sequence shown here is derived from an EMBL/GenBank/DDBJ whole genome shotgun (WGS) entry which is preliminary data.</text>
</comment>
<dbReference type="SUPFAM" id="SSF56399">
    <property type="entry name" value="ADP-ribosylation"/>
    <property type="match status" value="1"/>
</dbReference>
<dbReference type="Gene3D" id="3.20.170.30">
    <property type="match status" value="1"/>
</dbReference>
<dbReference type="Pfam" id="PF01885">
    <property type="entry name" value="PTS_2-RNA"/>
    <property type="match status" value="1"/>
</dbReference>
<comment type="function">
    <text evidence="4 5">Removes the 2'-phosphate from RNA via an intermediate in which the phosphate is ADP-ribosylated by NAD followed by a presumed transesterification to release the RNA and generate ADP-ribose 1''-2''-cyclic phosphate (APPR&gt;P). May function as an ADP-ribosylase.</text>
</comment>
<evidence type="ECO:0000313" key="6">
    <source>
        <dbReference type="EMBL" id="EDP96713.1"/>
    </source>
</evidence>
<proteinExistence type="inferred from homology"/>
<dbReference type="Proteomes" id="UP000002945">
    <property type="component" value="Unassembled WGS sequence"/>
</dbReference>
<evidence type="ECO:0000256" key="4">
    <source>
        <dbReference type="ARBA" id="ARBA00025212"/>
    </source>
</evidence>
<evidence type="ECO:0000256" key="3">
    <source>
        <dbReference type="ARBA" id="ARBA00023027"/>
    </source>
</evidence>
<dbReference type="NCBIfam" id="NF002014">
    <property type="entry name" value="PRK00819.1-4"/>
    <property type="match status" value="1"/>
</dbReference>
<gene>
    <name evidence="5" type="primary">kptA</name>
    <name evidence="6" type="ORF">KAOT1_16158</name>
</gene>
<dbReference type="EC" id="2.7.1.-" evidence="5"/>
<keyword evidence="3 5" id="KW-0520">NAD</keyword>
<name>A9DQY3_9FLAO</name>
<protein>
    <recommendedName>
        <fullName evidence="5">Probable RNA 2'-phosphotransferase</fullName>
        <ecNumber evidence="5">2.7.1.-</ecNumber>
    </recommendedName>
</protein>
<sequence>MSKKNKNISKFLSYVLRHNPDKLGITFDSNGWTSVAILLEKINVEPYSLSMEELEYVVATNNKKRFAFNEDKTMIRASQGHSVNIDLALQPKEPPSYLYHGTVEKFITSIQEKGLIKGTRQHVHLSADKETAINVGSRRGKPIILTIRSGEMYAQHHTFYQSENGVWLTEEVPTEFIEF</sequence>